<evidence type="ECO:0000259" key="2">
    <source>
        <dbReference type="Pfam" id="PF25597"/>
    </source>
</evidence>
<gene>
    <name evidence="7" type="ORF">PF001_g12688</name>
    <name evidence="6" type="ORF">PF006_g4766</name>
    <name evidence="4" type="ORF">PF007_g4655</name>
    <name evidence="3" type="ORF">PF009_g2874</name>
    <name evidence="5" type="ORF">PF010_g2339</name>
</gene>
<dbReference type="Pfam" id="PF25597">
    <property type="entry name" value="SH3_retrovirus"/>
    <property type="match status" value="1"/>
</dbReference>
<dbReference type="EMBL" id="QXFX01000063">
    <property type="protein sequence ID" value="KAE9134743.1"/>
    <property type="molecule type" value="Genomic_DNA"/>
</dbReference>
<evidence type="ECO:0000313" key="4">
    <source>
        <dbReference type="EMBL" id="KAE9130049.1"/>
    </source>
</evidence>
<evidence type="ECO:0000313" key="9">
    <source>
        <dbReference type="Proteomes" id="UP000437068"/>
    </source>
</evidence>
<dbReference type="EMBL" id="QXGA01000170">
    <property type="protein sequence ID" value="KAE9150896.1"/>
    <property type="molecule type" value="Genomic_DNA"/>
</dbReference>
<evidence type="ECO:0000256" key="1">
    <source>
        <dbReference type="SAM" id="MobiDB-lite"/>
    </source>
</evidence>
<evidence type="ECO:0000313" key="8">
    <source>
        <dbReference type="Proteomes" id="UP000429523"/>
    </source>
</evidence>
<protein>
    <recommendedName>
        <fullName evidence="2">Retroviral polymerase SH3-like domain-containing protein</fullName>
    </recommendedName>
</protein>
<reference evidence="8 9" key="1">
    <citation type="submission" date="2018-08" db="EMBL/GenBank/DDBJ databases">
        <title>Genomic investigation of the strawberry pathogen Phytophthora fragariae indicates pathogenicity is determined by transcriptional variation in three key races.</title>
        <authorList>
            <person name="Adams T.M."/>
            <person name="Armitage A.D."/>
            <person name="Sobczyk M.K."/>
            <person name="Bates H.J."/>
            <person name="Dunwell J.M."/>
            <person name="Nellist C.F."/>
            <person name="Harrison R.J."/>
        </authorList>
    </citation>
    <scope>NUCLEOTIDE SEQUENCE [LARGE SCALE GENOMIC DNA]</scope>
    <source>
        <strain evidence="7 9">A4</strain>
        <strain evidence="6 10">NOV-5</strain>
        <strain evidence="4 11">NOV-71</strain>
        <strain evidence="3 8">NOV-9</strain>
        <strain evidence="5 12">ONT-3</strain>
    </source>
</reference>
<organism evidence="7 9">
    <name type="scientific">Phytophthora fragariae</name>
    <dbReference type="NCBI Taxonomy" id="53985"/>
    <lineage>
        <taxon>Eukaryota</taxon>
        <taxon>Sar</taxon>
        <taxon>Stramenopiles</taxon>
        <taxon>Oomycota</taxon>
        <taxon>Peronosporomycetes</taxon>
        <taxon>Peronosporales</taxon>
        <taxon>Peronosporaceae</taxon>
        <taxon>Phytophthora</taxon>
    </lineage>
</organism>
<dbReference type="EMBL" id="QXFZ01000150">
    <property type="protein sequence ID" value="KAE9130049.1"/>
    <property type="molecule type" value="Genomic_DNA"/>
</dbReference>
<evidence type="ECO:0000313" key="10">
    <source>
        <dbReference type="Proteomes" id="UP000440732"/>
    </source>
</evidence>
<dbReference type="Proteomes" id="UP000441208">
    <property type="component" value="Unassembled WGS sequence"/>
</dbReference>
<dbReference type="InterPro" id="IPR057670">
    <property type="entry name" value="SH3_retrovirus"/>
</dbReference>
<dbReference type="AlphaFoldDB" id="A0A6A4DDD3"/>
<sequence>MFLGYAENVKGYRVFDLDASKVKVTGSVKLEEREVDGIYDTLPPRNGTVIHVSDDAHDAVTPAPVERQSVMEEPMEGVENDAPDVNMESVELEQDPAPPLLLSEERPAPTGLELAPYCEPSTVFEDNRVVFHPPIHHLRRDREPVLLLEDGTDAEEERKSEGSDGPPSPKRARIDEDGLLAEAVLAYAASIGTQWTFRRHTRRQWLVVTQRNGAWSWMQSCSHMNGTAPGHLCHEERPTVPSAAGGYLPRSVTSTVAWYATRHG</sequence>
<dbReference type="EMBL" id="QXGE01000716">
    <property type="protein sequence ID" value="KAE9305233.1"/>
    <property type="molecule type" value="Genomic_DNA"/>
</dbReference>
<evidence type="ECO:0000313" key="11">
    <source>
        <dbReference type="Proteomes" id="UP000441208"/>
    </source>
</evidence>
<dbReference type="Proteomes" id="UP000488956">
    <property type="component" value="Unassembled WGS sequence"/>
</dbReference>
<evidence type="ECO:0000313" key="3">
    <source>
        <dbReference type="EMBL" id="KAE8947545.1"/>
    </source>
</evidence>
<comment type="caution">
    <text evidence="7">The sequence shown here is derived from an EMBL/GenBank/DDBJ whole genome shotgun (WGS) entry which is preliminary data.</text>
</comment>
<feature type="region of interest" description="Disordered" evidence="1">
    <location>
        <begin position="152"/>
        <end position="172"/>
    </location>
</feature>
<dbReference type="Proteomes" id="UP000437068">
    <property type="component" value="Unassembled WGS sequence"/>
</dbReference>
<evidence type="ECO:0000313" key="6">
    <source>
        <dbReference type="EMBL" id="KAE9150896.1"/>
    </source>
</evidence>
<dbReference type="Proteomes" id="UP000440732">
    <property type="component" value="Unassembled WGS sequence"/>
</dbReference>
<dbReference type="Proteomes" id="UP000429523">
    <property type="component" value="Unassembled WGS sequence"/>
</dbReference>
<feature type="domain" description="Retroviral polymerase SH3-like" evidence="2">
    <location>
        <begin position="1"/>
        <end position="34"/>
    </location>
</feature>
<dbReference type="EMBL" id="QXGF01000078">
    <property type="protein sequence ID" value="KAE8947545.1"/>
    <property type="molecule type" value="Genomic_DNA"/>
</dbReference>
<evidence type="ECO:0000313" key="12">
    <source>
        <dbReference type="Proteomes" id="UP000488956"/>
    </source>
</evidence>
<evidence type="ECO:0000313" key="5">
    <source>
        <dbReference type="EMBL" id="KAE9134743.1"/>
    </source>
</evidence>
<name>A0A6A4DDD3_9STRA</name>
<proteinExistence type="predicted"/>
<evidence type="ECO:0000313" key="7">
    <source>
        <dbReference type="EMBL" id="KAE9305233.1"/>
    </source>
</evidence>
<accession>A0A6A4DDD3</accession>